<dbReference type="AlphaFoldDB" id="A0A7C1XF64"/>
<dbReference type="InterPro" id="IPR001444">
    <property type="entry name" value="Flag_bb_rod_N"/>
</dbReference>
<feature type="domain" description="Flagellar hook-associated protein FlgK helical" evidence="10">
    <location>
        <begin position="101"/>
        <end position="321"/>
    </location>
</feature>
<reference evidence="11" key="1">
    <citation type="journal article" date="2020" name="mSystems">
        <title>Genome- and Community-Level Interaction Insights into Carbon Utilization and Element Cycling Functions of Hydrothermarchaeota in Hydrothermal Sediment.</title>
        <authorList>
            <person name="Zhou Z."/>
            <person name="Liu Y."/>
            <person name="Xu W."/>
            <person name="Pan J."/>
            <person name="Luo Z.H."/>
            <person name="Li M."/>
        </authorList>
    </citation>
    <scope>NUCLEOTIDE SEQUENCE [LARGE SCALE GENOMIC DNA]</scope>
    <source>
        <strain evidence="11">SpSt-222</strain>
    </source>
</reference>
<dbReference type="InterPro" id="IPR002371">
    <property type="entry name" value="FlgK"/>
</dbReference>
<dbReference type="InterPro" id="IPR010930">
    <property type="entry name" value="Flg_bb/hook_C_dom"/>
</dbReference>
<dbReference type="GO" id="GO:0005576">
    <property type="term" value="C:extracellular region"/>
    <property type="evidence" value="ECO:0007669"/>
    <property type="project" value="UniProtKB-SubCell"/>
</dbReference>
<evidence type="ECO:0000259" key="8">
    <source>
        <dbReference type="Pfam" id="PF00460"/>
    </source>
</evidence>
<sequence length="468" mass="50170">MVFRALETAFRGLMAQQRAVDTANHNIANANTPGFARQRVQLVPSMPYTVPAFNRSGLAGQVGTGVLVASITRVRESVFDLQYRVQSQALGEASAQVDAYAQIEAVFNEPTEAGLGALLDRFWRAWQAVGNQPEDLAARAALVQDATTLATNLNRMRRQLGELQADAATKLSLQVSEVNSIAQRLAALNQQIVAALATGQTPNDLMDQRDLLLDKLASFTGVTIRTLPNGAVNLYLGGYPLVDQDQWFPLAVQVSGGTASIRWQGTNSPVALERGSLQALLDTHNVILPGLVQKLEAIRDALANEVNALHTTGYGLTDPPGPPPGRPFFVVTPSGDLEVEATIVANPQLIAAADAADQPGNNTIARAIAELRSKLVLNGNTATINDFYNTLVAEVGGASQTAQVTRDNQRSLVQAIDRQRQEIMSVSLDEEMANLIKFQQAYSAAARAITAVDEMLDRIVNGMGLVGR</sequence>
<keyword evidence="6 7" id="KW-0975">Bacterial flagellum</keyword>
<dbReference type="GO" id="GO:0044780">
    <property type="term" value="P:bacterial-type flagellum assembly"/>
    <property type="evidence" value="ECO:0007669"/>
    <property type="project" value="InterPro"/>
</dbReference>
<evidence type="ECO:0000256" key="4">
    <source>
        <dbReference type="ARBA" id="ARBA00016244"/>
    </source>
</evidence>
<organism evidence="11">
    <name type="scientific">Thermomicrobium roseum</name>
    <dbReference type="NCBI Taxonomy" id="500"/>
    <lineage>
        <taxon>Bacteria</taxon>
        <taxon>Pseudomonadati</taxon>
        <taxon>Thermomicrobiota</taxon>
        <taxon>Thermomicrobia</taxon>
        <taxon>Thermomicrobiales</taxon>
        <taxon>Thermomicrobiaceae</taxon>
        <taxon>Thermomicrobium</taxon>
    </lineage>
</organism>
<keyword evidence="11" id="KW-0966">Cell projection</keyword>
<comment type="similarity">
    <text evidence="3 7">Belongs to the flagella basal body rod proteins family.</text>
</comment>
<dbReference type="PANTHER" id="PTHR30033:SF1">
    <property type="entry name" value="FLAGELLAR HOOK-ASSOCIATED PROTEIN 1"/>
    <property type="match status" value="1"/>
</dbReference>
<dbReference type="Pfam" id="PF06429">
    <property type="entry name" value="Flg_bbr_C"/>
    <property type="match status" value="1"/>
</dbReference>
<dbReference type="EMBL" id="DSJL01000011">
    <property type="protein sequence ID" value="HEF66298.1"/>
    <property type="molecule type" value="Genomic_DNA"/>
</dbReference>
<name>A0A7C1XF64_THERO</name>
<dbReference type="GO" id="GO:0005198">
    <property type="term" value="F:structural molecule activity"/>
    <property type="evidence" value="ECO:0007669"/>
    <property type="project" value="UniProtKB-UniRule"/>
</dbReference>
<evidence type="ECO:0000256" key="3">
    <source>
        <dbReference type="ARBA" id="ARBA00009677"/>
    </source>
</evidence>
<keyword evidence="11" id="KW-0969">Cilium</keyword>
<proteinExistence type="inferred from homology"/>
<accession>A0A7C1XF64</accession>
<dbReference type="SUPFAM" id="SSF64518">
    <property type="entry name" value="Phase 1 flagellin"/>
    <property type="match status" value="1"/>
</dbReference>
<evidence type="ECO:0000256" key="1">
    <source>
        <dbReference type="ARBA" id="ARBA00004365"/>
    </source>
</evidence>
<evidence type="ECO:0000256" key="6">
    <source>
        <dbReference type="ARBA" id="ARBA00023143"/>
    </source>
</evidence>
<dbReference type="Pfam" id="PF22638">
    <property type="entry name" value="FlgK_D1"/>
    <property type="match status" value="1"/>
</dbReference>
<keyword evidence="11" id="KW-0282">Flagellum</keyword>
<keyword evidence="5 7" id="KW-0964">Secreted</keyword>
<dbReference type="PRINTS" id="PR01005">
    <property type="entry name" value="FLGHOOKAP1"/>
</dbReference>
<dbReference type="PANTHER" id="PTHR30033">
    <property type="entry name" value="FLAGELLAR HOOK-ASSOCIATED PROTEIN 1"/>
    <property type="match status" value="1"/>
</dbReference>
<evidence type="ECO:0000313" key="11">
    <source>
        <dbReference type="EMBL" id="HEF66298.1"/>
    </source>
</evidence>
<evidence type="ECO:0000259" key="9">
    <source>
        <dbReference type="Pfam" id="PF06429"/>
    </source>
</evidence>
<evidence type="ECO:0000256" key="5">
    <source>
        <dbReference type="ARBA" id="ARBA00022525"/>
    </source>
</evidence>
<evidence type="ECO:0000256" key="2">
    <source>
        <dbReference type="ARBA" id="ARBA00004613"/>
    </source>
</evidence>
<comment type="subcellular location">
    <subcellularLocation>
        <location evidence="1 7">Bacterial flagellum</location>
    </subcellularLocation>
    <subcellularLocation>
        <location evidence="2 7">Secreted</location>
    </subcellularLocation>
</comment>
<evidence type="ECO:0000256" key="7">
    <source>
        <dbReference type="RuleBase" id="RU362065"/>
    </source>
</evidence>
<evidence type="ECO:0000259" key="10">
    <source>
        <dbReference type="Pfam" id="PF22638"/>
    </source>
</evidence>
<dbReference type="NCBIfam" id="TIGR02492">
    <property type="entry name" value="flgK_ends"/>
    <property type="match status" value="1"/>
</dbReference>
<feature type="domain" description="Flagellar basal-body/hook protein C-terminal" evidence="9">
    <location>
        <begin position="422"/>
        <end position="461"/>
    </location>
</feature>
<comment type="caution">
    <text evidence="11">The sequence shown here is derived from an EMBL/GenBank/DDBJ whole genome shotgun (WGS) entry which is preliminary data.</text>
</comment>
<gene>
    <name evidence="7 11" type="primary">flgK</name>
    <name evidence="11" type="ORF">ENP47_11995</name>
</gene>
<dbReference type="Pfam" id="PF00460">
    <property type="entry name" value="Flg_bb_rod"/>
    <property type="match status" value="1"/>
</dbReference>
<protein>
    <recommendedName>
        <fullName evidence="4 7">Flagellar hook-associated protein 1</fullName>
        <shortName evidence="7">HAP1</shortName>
    </recommendedName>
</protein>
<dbReference type="InterPro" id="IPR053927">
    <property type="entry name" value="FlgK_helical"/>
</dbReference>
<dbReference type="GO" id="GO:0009424">
    <property type="term" value="C:bacterial-type flagellum hook"/>
    <property type="evidence" value="ECO:0007669"/>
    <property type="project" value="UniProtKB-UniRule"/>
</dbReference>
<feature type="domain" description="Flagellar basal body rod protein N-terminal" evidence="8">
    <location>
        <begin position="6"/>
        <end position="35"/>
    </location>
</feature>